<evidence type="ECO:0000256" key="9">
    <source>
        <dbReference type="ARBA" id="ARBA00022679"/>
    </source>
</evidence>
<keyword evidence="14" id="KW-0157">Chromophore</keyword>
<dbReference type="GO" id="GO:0004673">
    <property type="term" value="F:protein histidine kinase activity"/>
    <property type="evidence" value="ECO:0007669"/>
    <property type="project" value="UniProtKB-EC"/>
</dbReference>
<evidence type="ECO:0000256" key="13">
    <source>
        <dbReference type="ARBA" id="ARBA00022840"/>
    </source>
</evidence>
<dbReference type="SMART" id="SM00091">
    <property type="entry name" value="PAS"/>
    <property type="match status" value="1"/>
</dbReference>
<evidence type="ECO:0000256" key="10">
    <source>
        <dbReference type="ARBA" id="ARBA00022737"/>
    </source>
</evidence>
<comment type="caution">
    <text evidence="19">The sequence shown here is derived from an EMBL/GenBank/DDBJ whole genome shotgun (WGS) entry which is preliminary data.</text>
</comment>
<evidence type="ECO:0000256" key="16">
    <source>
        <dbReference type="ARBA" id="ARBA00023170"/>
    </source>
</evidence>
<dbReference type="Gene3D" id="3.30.450.20">
    <property type="entry name" value="PAS domain"/>
    <property type="match status" value="1"/>
</dbReference>
<dbReference type="Pfam" id="PF08447">
    <property type="entry name" value="PAS_3"/>
    <property type="match status" value="1"/>
</dbReference>
<dbReference type="Pfam" id="PF07536">
    <property type="entry name" value="HWE_HK"/>
    <property type="match status" value="1"/>
</dbReference>
<keyword evidence="13" id="KW-0067">ATP-binding</keyword>
<dbReference type="SUPFAM" id="SSF55874">
    <property type="entry name" value="ATPase domain of HSP90 chaperone/DNA topoisomerase II/histidine kinase"/>
    <property type="match status" value="1"/>
</dbReference>
<dbReference type="FunFam" id="3.30.450.20:FF:000099">
    <property type="entry name" value="Sensory box sensor histidine kinase"/>
    <property type="match status" value="1"/>
</dbReference>
<keyword evidence="8" id="KW-0288">FMN</keyword>
<evidence type="ECO:0000256" key="11">
    <source>
        <dbReference type="ARBA" id="ARBA00022741"/>
    </source>
</evidence>
<evidence type="ECO:0000259" key="17">
    <source>
        <dbReference type="PROSITE" id="PS50112"/>
    </source>
</evidence>
<dbReference type="InterPro" id="IPR035965">
    <property type="entry name" value="PAS-like_dom_sf"/>
</dbReference>
<dbReference type="InterPro" id="IPR011102">
    <property type="entry name" value="Sig_transdc_His_kinase_HWE"/>
</dbReference>
<keyword evidence="10" id="KW-0677">Repeat</keyword>
<comment type="catalytic activity">
    <reaction evidence="1">
        <text>ATP + protein L-histidine = ADP + protein N-phospho-L-histidine.</text>
        <dbReference type="EC" id="2.7.13.3"/>
    </reaction>
</comment>
<dbReference type="PROSITE" id="PS50112">
    <property type="entry name" value="PAS"/>
    <property type="match status" value="1"/>
</dbReference>
<evidence type="ECO:0000256" key="1">
    <source>
        <dbReference type="ARBA" id="ARBA00000085"/>
    </source>
</evidence>
<evidence type="ECO:0000256" key="14">
    <source>
        <dbReference type="ARBA" id="ARBA00022991"/>
    </source>
</evidence>
<dbReference type="NCBIfam" id="TIGR00229">
    <property type="entry name" value="sensory_box"/>
    <property type="match status" value="1"/>
</dbReference>
<dbReference type="SMART" id="SM00911">
    <property type="entry name" value="HWE_HK"/>
    <property type="match status" value="1"/>
</dbReference>
<dbReference type="InterPro" id="IPR000014">
    <property type="entry name" value="PAS"/>
</dbReference>
<evidence type="ECO:0000313" key="19">
    <source>
        <dbReference type="EMBL" id="RUM98484.1"/>
    </source>
</evidence>
<evidence type="ECO:0000256" key="15">
    <source>
        <dbReference type="ARBA" id="ARBA00023026"/>
    </source>
</evidence>
<name>A0A432V8K6_9HYPH</name>
<keyword evidence="16" id="KW-0675">Receptor</keyword>
<evidence type="ECO:0000256" key="4">
    <source>
        <dbReference type="ARBA" id="ARBA00022543"/>
    </source>
</evidence>
<keyword evidence="7" id="KW-0285">Flavoprotein</keyword>
<proteinExistence type="predicted"/>
<reference evidence="19 20" key="1">
    <citation type="submission" date="2018-11" db="EMBL/GenBank/DDBJ databases">
        <title>Pseudaminobacter arsenicus sp. nov., an arsenic-resistant bacterium isolated from arsenic-rich aquifers.</title>
        <authorList>
            <person name="Mu Y."/>
        </authorList>
    </citation>
    <scope>NUCLEOTIDE SEQUENCE [LARGE SCALE GENOMIC DNA]</scope>
    <source>
        <strain evidence="19 20">CB3</strain>
    </source>
</reference>
<keyword evidence="4" id="KW-0600">Photoreceptor protein</keyword>
<evidence type="ECO:0000256" key="3">
    <source>
        <dbReference type="ARBA" id="ARBA00021740"/>
    </source>
</evidence>
<dbReference type="SMART" id="SM00086">
    <property type="entry name" value="PAC"/>
    <property type="match status" value="1"/>
</dbReference>
<dbReference type="SUPFAM" id="SSF55785">
    <property type="entry name" value="PYP-like sensor domain (PAS domain)"/>
    <property type="match status" value="1"/>
</dbReference>
<dbReference type="InterPro" id="IPR013655">
    <property type="entry name" value="PAS_fold_3"/>
</dbReference>
<keyword evidence="11" id="KW-0547">Nucleotide-binding</keyword>
<feature type="domain" description="PAS" evidence="17">
    <location>
        <begin position="10"/>
        <end position="80"/>
    </location>
</feature>
<evidence type="ECO:0000259" key="18">
    <source>
        <dbReference type="PROSITE" id="PS50113"/>
    </source>
</evidence>
<dbReference type="OrthoDB" id="341208at2"/>
<keyword evidence="5" id="KW-0597">Phosphoprotein</keyword>
<keyword evidence="12" id="KW-0418">Kinase</keyword>
<evidence type="ECO:0000256" key="6">
    <source>
        <dbReference type="ARBA" id="ARBA00022606"/>
    </source>
</evidence>
<protein>
    <recommendedName>
        <fullName evidence="3">Blue-light-activated histidine kinase</fullName>
        <ecNumber evidence="2">2.7.13.3</ecNumber>
    </recommendedName>
</protein>
<dbReference type="GO" id="GO:0005524">
    <property type="term" value="F:ATP binding"/>
    <property type="evidence" value="ECO:0007669"/>
    <property type="project" value="UniProtKB-KW"/>
</dbReference>
<dbReference type="InterPro" id="IPR000700">
    <property type="entry name" value="PAS-assoc_C"/>
</dbReference>
<feature type="domain" description="PAC" evidence="18">
    <location>
        <begin position="83"/>
        <end position="135"/>
    </location>
</feature>
<accession>A0A432V8K6</accession>
<dbReference type="Gene3D" id="3.30.565.10">
    <property type="entry name" value="Histidine kinase-like ATPase, C-terminal domain"/>
    <property type="match status" value="1"/>
</dbReference>
<dbReference type="EC" id="2.7.13.3" evidence="2"/>
<dbReference type="InterPro" id="IPR001610">
    <property type="entry name" value="PAC"/>
</dbReference>
<evidence type="ECO:0000256" key="7">
    <source>
        <dbReference type="ARBA" id="ARBA00022630"/>
    </source>
</evidence>
<dbReference type="PANTHER" id="PTHR41523">
    <property type="entry name" value="TWO-COMPONENT SYSTEM SENSOR PROTEIN"/>
    <property type="match status" value="1"/>
</dbReference>
<sequence>MPIPDHKDGLSGSFDRVADDVPQILWSVDSDGRHDYVNRKLREFVGERIDAVDAETWTSLVHPDDRERVEQKRRELPAAKEPYEIEYRLWHNSGEYRWLRLTATPKLDENGRVLRWYGTSTDIHLEKTVSLERELVAHELDHRIKNIFTLVNGLVGLSARESPELLPVLNILRKRLEALHNAHQYLRISGTEPSSAASGGLKGLIEAILRPYCGDDGALAARFNGDDVSIDTGEVTSFALLIHELATNSLKYGALAANDGRLSIHISNRGQVLRLRWAETAGSIPAHRPSHSGYGSTLLKLTVEKQLSGQISRRQGRGYLCYVLTLPRLRA</sequence>
<dbReference type="Proteomes" id="UP000281647">
    <property type="component" value="Unassembled WGS sequence"/>
</dbReference>
<dbReference type="RefSeq" id="WP_128626337.1">
    <property type="nucleotide sequence ID" value="NZ_RKST01000006.1"/>
</dbReference>
<evidence type="ECO:0000313" key="20">
    <source>
        <dbReference type="Proteomes" id="UP000281647"/>
    </source>
</evidence>
<keyword evidence="15" id="KW-0843">Virulence</keyword>
<dbReference type="AlphaFoldDB" id="A0A432V8K6"/>
<dbReference type="EMBL" id="RKST01000006">
    <property type="protein sequence ID" value="RUM98484.1"/>
    <property type="molecule type" value="Genomic_DNA"/>
</dbReference>
<dbReference type="CDD" id="cd00130">
    <property type="entry name" value="PAS"/>
    <property type="match status" value="1"/>
</dbReference>
<dbReference type="PROSITE" id="PS50113">
    <property type="entry name" value="PAC"/>
    <property type="match status" value="1"/>
</dbReference>
<evidence type="ECO:0000256" key="8">
    <source>
        <dbReference type="ARBA" id="ARBA00022643"/>
    </source>
</evidence>
<dbReference type="PANTHER" id="PTHR41523:SF7">
    <property type="entry name" value="HISTIDINE KINASE"/>
    <property type="match status" value="1"/>
</dbReference>
<evidence type="ECO:0000256" key="5">
    <source>
        <dbReference type="ARBA" id="ARBA00022553"/>
    </source>
</evidence>
<evidence type="ECO:0000256" key="2">
    <source>
        <dbReference type="ARBA" id="ARBA00012438"/>
    </source>
</evidence>
<evidence type="ECO:0000256" key="12">
    <source>
        <dbReference type="ARBA" id="ARBA00022777"/>
    </source>
</evidence>
<dbReference type="InterPro" id="IPR036890">
    <property type="entry name" value="HATPase_C_sf"/>
</dbReference>
<keyword evidence="20" id="KW-1185">Reference proteome</keyword>
<keyword evidence="6" id="KW-0716">Sensory transduction</keyword>
<gene>
    <name evidence="19" type="ORF">EET67_07590</name>
</gene>
<organism evidence="19 20">
    <name type="scientific">Borborobacter arsenicus</name>
    <dbReference type="NCBI Taxonomy" id="1851146"/>
    <lineage>
        <taxon>Bacteria</taxon>
        <taxon>Pseudomonadati</taxon>
        <taxon>Pseudomonadota</taxon>
        <taxon>Alphaproteobacteria</taxon>
        <taxon>Hyphomicrobiales</taxon>
        <taxon>Phyllobacteriaceae</taxon>
        <taxon>Borborobacter</taxon>
    </lineage>
</organism>
<keyword evidence="9" id="KW-0808">Transferase</keyword>
<dbReference type="GO" id="GO:0009881">
    <property type="term" value="F:photoreceptor activity"/>
    <property type="evidence" value="ECO:0007669"/>
    <property type="project" value="UniProtKB-KW"/>
</dbReference>